<evidence type="ECO:0000256" key="2">
    <source>
        <dbReference type="ARBA" id="ARBA00022723"/>
    </source>
</evidence>
<evidence type="ECO:0000313" key="7">
    <source>
        <dbReference type="Proteomes" id="UP000693981"/>
    </source>
</evidence>
<sequence length="117" mass="12531">MPSVWGPDAASFVPERFIDHATGDLVKFSSGKFSAFNTGPRVCVGRNLAMMEMKVFVACVVSRYQLDEVPGQEVACSGGLTIGMKNPLMMNVQEIAPTTWTTESVDSTVELNIGVAG</sequence>
<dbReference type="Pfam" id="PF00067">
    <property type="entry name" value="p450"/>
    <property type="match status" value="1"/>
</dbReference>
<keyword evidence="5" id="KW-0503">Monooxygenase</keyword>
<dbReference type="AlphaFoldDB" id="A0A8T1V5D1"/>
<dbReference type="GO" id="GO:0020037">
    <property type="term" value="F:heme binding"/>
    <property type="evidence" value="ECO:0007669"/>
    <property type="project" value="InterPro"/>
</dbReference>
<name>A0A8T1V5D1_9STRA</name>
<reference evidence="6" key="1">
    <citation type="submission" date="2021-02" db="EMBL/GenBank/DDBJ databases">
        <authorList>
            <person name="Palmer J.M."/>
        </authorList>
    </citation>
    <scope>NUCLEOTIDE SEQUENCE</scope>
    <source>
        <strain evidence="6">SCRP23</strain>
    </source>
</reference>
<evidence type="ECO:0000256" key="4">
    <source>
        <dbReference type="ARBA" id="ARBA00023004"/>
    </source>
</evidence>
<evidence type="ECO:0000256" key="1">
    <source>
        <dbReference type="ARBA" id="ARBA00010617"/>
    </source>
</evidence>
<accession>A0A8T1V5D1</accession>
<keyword evidence="4 5" id="KW-0408">Iron</keyword>
<gene>
    <name evidence="6" type="ORF">PHYBOEH_001814</name>
</gene>
<evidence type="ECO:0008006" key="8">
    <source>
        <dbReference type="Google" id="ProtNLM"/>
    </source>
</evidence>
<proteinExistence type="inferred from homology"/>
<keyword evidence="3 5" id="KW-0560">Oxidoreductase</keyword>
<dbReference type="InterPro" id="IPR017972">
    <property type="entry name" value="Cyt_P450_CS"/>
</dbReference>
<keyword evidence="7" id="KW-1185">Reference proteome</keyword>
<comment type="similarity">
    <text evidence="1 5">Belongs to the cytochrome P450 family.</text>
</comment>
<protein>
    <recommendedName>
        <fullName evidence="8">Cytochrome P450</fullName>
    </recommendedName>
</protein>
<evidence type="ECO:0000256" key="3">
    <source>
        <dbReference type="ARBA" id="ARBA00023002"/>
    </source>
</evidence>
<organism evidence="6 7">
    <name type="scientific">Phytophthora boehmeriae</name>
    <dbReference type="NCBI Taxonomy" id="109152"/>
    <lineage>
        <taxon>Eukaryota</taxon>
        <taxon>Sar</taxon>
        <taxon>Stramenopiles</taxon>
        <taxon>Oomycota</taxon>
        <taxon>Peronosporomycetes</taxon>
        <taxon>Peronosporales</taxon>
        <taxon>Peronosporaceae</taxon>
        <taxon>Phytophthora</taxon>
    </lineage>
</organism>
<dbReference type="EMBL" id="JAGDFL010001403">
    <property type="protein sequence ID" value="KAG7376116.1"/>
    <property type="molecule type" value="Genomic_DNA"/>
</dbReference>
<dbReference type="GO" id="GO:0016705">
    <property type="term" value="F:oxidoreductase activity, acting on paired donors, with incorporation or reduction of molecular oxygen"/>
    <property type="evidence" value="ECO:0007669"/>
    <property type="project" value="InterPro"/>
</dbReference>
<dbReference type="PROSITE" id="PS00086">
    <property type="entry name" value="CYTOCHROME_P450"/>
    <property type="match status" value="1"/>
</dbReference>
<evidence type="ECO:0000313" key="6">
    <source>
        <dbReference type="EMBL" id="KAG7376116.1"/>
    </source>
</evidence>
<comment type="caution">
    <text evidence="6">The sequence shown here is derived from an EMBL/GenBank/DDBJ whole genome shotgun (WGS) entry which is preliminary data.</text>
</comment>
<dbReference type="PANTHER" id="PTHR24296">
    <property type="entry name" value="CYTOCHROME P450"/>
    <property type="match status" value="1"/>
</dbReference>
<dbReference type="Proteomes" id="UP000693981">
    <property type="component" value="Unassembled WGS sequence"/>
</dbReference>
<dbReference type="GO" id="GO:0005506">
    <property type="term" value="F:iron ion binding"/>
    <property type="evidence" value="ECO:0007669"/>
    <property type="project" value="InterPro"/>
</dbReference>
<dbReference type="GO" id="GO:0004497">
    <property type="term" value="F:monooxygenase activity"/>
    <property type="evidence" value="ECO:0007669"/>
    <property type="project" value="UniProtKB-KW"/>
</dbReference>
<dbReference type="InterPro" id="IPR001128">
    <property type="entry name" value="Cyt_P450"/>
</dbReference>
<evidence type="ECO:0000256" key="5">
    <source>
        <dbReference type="RuleBase" id="RU000461"/>
    </source>
</evidence>
<keyword evidence="2 5" id="KW-0479">Metal-binding</keyword>
<dbReference type="OrthoDB" id="6480556at2759"/>
<keyword evidence="5" id="KW-0349">Heme</keyword>